<evidence type="ECO:0000313" key="2">
    <source>
        <dbReference type="Proteomes" id="UP000019753"/>
    </source>
</evidence>
<dbReference type="AlphaFoldDB" id="A0A021VV89"/>
<proteinExistence type="predicted"/>
<reference evidence="1 2" key="1">
    <citation type="submission" date="2014-01" db="EMBL/GenBank/DDBJ databases">
        <title>Actinotalea ferrariae CF5-4.</title>
        <authorList>
            <person name="Chen F."/>
            <person name="Li Y."/>
            <person name="Wang G."/>
        </authorList>
    </citation>
    <scope>NUCLEOTIDE SEQUENCE [LARGE SCALE GENOMIC DNA]</scope>
    <source>
        <strain evidence="1 2">CF5-4</strain>
    </source>
</reference>
<protein>
    <recommendedName>
        <fullName evidence="3">Alpha/beta hydrolase</fullName>
    </recommendedName>
</protein>
<organism evidence="1 2">
    <name type="scientific">Actinotalea ferrariae CF5-4</name>
    <dbReference type="NCBI Taxonomy" id="948458"/>
    <lineage>
        <taxon>Bacteria</taxon>
        <taxon>Bacillati</taxon>
        <taxon>Actinomycetota</taxon>
        <taxon>Actinomycetes</taxon>
        <taxon>Micrococcales</taxon>
        <taxon>Cellulomonadaceae</taxon>
        <taxon>Actinotalea</taxon>
    </lineage>
</organism>
<name>A0A021VV89_9CELL</name>
<sequence>MVRTTWWRALDYAYVLRLQVLGALSPRGADDFRHQEEPVPPAVVLVPGVYESWHFLRPLARRLHAAGHAVHVLPTLGYNRRPVEVGARVLGDHLRVHDLRDVVVVAHSKGGLIGKLAMLREDPEQRIRCLLAVGTPFVGSHLARFFPLLPAVRAFVPSNPLFGVLRAEAEVHSRIVSAYSVWDPHIPGGSELAGARNVVLETPGHFRVLADPVLAELVDEVVAEAARAR</sequence>
<dbReference type="SUPFAM" id="SSF53474">
    <property type="entry name" value="alpha/beta-Hydrolases"/>
    <property type="match status" value="1"/>
</dbReference>
<gene>
    <name evidence="1" type="ORF">N866_13095</name>
</gene>
<keyword evidence="2" id="KW-1185">Reference proteome</keyword>
<accession>A0A021VV89</accession>
<evidence type="ECO:0000313" key="1">
    <source>
        <dbReference type="EMBL" id="EYR65114.1"/>
    </source>
</evidence>
<comment type="caution">
    <text evidence="1">The sequence shown here is derived from an EMBL/GenBank/DDBJ whole genome shotgun (WGS) entry which is preliminary data.</text>
</comment>
<dbReference type="Gene3D" id="3.40.50.1820">
    <property type="entry name" value="alpha/beta hydrolase"/>
    <property type="match status" value="1"/>
</dbReference>
<evidence type="ECO:0008006" key="3">
    <source>
        <dbReference type="Google" id="ProtNLM"/>
    </source>
</evidence>
<dbReference type="InterPro" id="IPR029058">
    <property type="entry name" value="AB_hydrolase_fold"/>
</dbReference>
<dbReference type="EMBL" id="AXCW01000004">
    <property type="protein sequence ID" value="EYR65114.1"/>
    <property type="molecule type" value="Genomic_DNA"/>
</dbReference>
<dbReference type="Proteomes" id="UP000019753">
    <property type="component" value="Unassembled WGS sequence"/>
</dbReference>